<protein>
    <recommendedName>
        <fullName evidence="6">MHD domain-containing protein</fullName>
    </recommendedName>
</protein>
<dbReference type="SUPFAM" id="SSF64356">
    <property type="entry name" value="SNARE-like"/>
    <property type="match status" value="1"/>
</dbReference>
<evidence type="ECO:0000256" key="3">
    <source>
        <dbReference type="ARBA" id="ARBA00022927"/>
    </source>
</evidence>
<gene>
    <name evidence="7" type="ORF">THAOC_35820</name>
</gene>
<dbReference type="Gene3D" id="2.60.40.1170">
    <property type="entry name" value="Mu homology domain, subdomain B"/>
    <property type="match status" value="2"/>
</dbReference>
<comment type="subcellular location">
    <subcellularLocation>
        <location evidence="1">Endomembrane system</location>
    </subcellularLocation>
</comment>
<evidence type="ECO:0000256" key="2">
    <source>
        <dbReference type="ARBA" id="ARBA00022448"/>
    </source>
</evidence>
<dbReference type="AlphaFoldDB" id="K0R163"/>
<dbReference type="PROSITE" id="PS51072">
    <property type="entry name" value="MHD"/>
    <property type="match status" value="1"/>
</dbReference>
<dbReference type="InterPro" id="IPR001392">
    <property type="entry name" value="Clathrin_mu"/>
</dbReference>
<keyword evidence="3" id="KW-0653">Protein transport</keyword>
<dbReference type="Gene3D" id="3.30.450.60">
    <property type="match status" value="1"/>
</dbReference>
<evidence type="ECO:0000313" key="8">
    <source>
        <dbReference type="Proteomes" id="UP000266841"/>
    </source>
</evidence>
<dbReference type="Pfam" id="PF00928">
    <property type="entry name" value="Adap_comp_sub"/>
    <property type="match status" value="1"/>
</dbReference>
<dbReference type="CDD" id="cd14837">
    <property type="entry name" value="AP3_Mu_N"/>
    <property type="match status" value="1"/>
</dbReference>
<keyword evidence="2" id="KW-0813">Transport</keyword>
<feature type="compositionally biased region" description="Basic and acidic residues" evidence="5">
    <location>
        <begin position="23"/>
        <end position="40"/>
    </location>
</feature>
<accession>K0R163</accession>
<feature type="region of interest" description="Disordered" evidence="5">
    <location>
        <begin position="1"/>
        <end position="40"/>
    </location>
</feature>
<dbReference type="OMA" id="INVHFTI"/>
<dbReference type="InterPro" id="IPR011012">
    <property type="entry name" value="Longin-like_dom_sf"/>
</dbReference>
<evidence type="ECO:0000313" key="7">
    <source>
        <dbReference type="EMBL" id="EJK45560.1"/>
    </source>
</evidence>
<dbReference type="Proteomes" id="UP000266841">
    <property type="component" value="Unassembled WGS sequence"/>
</dbReference>
<feature type="domain" description="MHD" evidence="6">
    <location>
        <begin position="316"/>
        <end position="596"/>
    </location>
</feature>
<dbReference type="GO" id="GO:0006886">
    <property type="term" value="P:intracellular protein transport"/>
    <property type="evidence" value="ECO:0007669"/>
    <property type="project" value="InterPro"/>
</dbReference>
<organism evidence="7 8">
    <name type="scientific">Thalassiosira oceanica</name>
    <name type="common">Marine diatom</name>
    <dbReference type="NCBI Taxonomy" id="159749"/>
    <lineage>
        <taxon>Eukaryota</taxon>
        <taxon>Sar</taxon>
        <taxon>Stramenopiles</taxon>
        <taxon>Ochrophyta</taxon>
        <taxon>Bacillariophyta</taxon>
        <taxon>Coscinodiscophyceae</taxon>
        <taxon>Thalassiosirophycidae</taxon>
        <taxon>Thalassiosirales</taxon>
        <taxon>Thalassiosiraceae</taxon>
        <taxon>Thalassiosira</taxon>
    </lineage>
</organism>
<comment type="caution">
    <text evidence="7">The sequence shown here is derived from an EMBL/GenBank/DDBJ whole genome shotgun (WGS) entry which is preliminary data.</text>
</comment>
<name>K0R163_THAOC</name>
<dbReference type="GO" id="GO:0016192">
    <property type="term" value="P:vesicle-mediated transport"/>
    <property type="evidence" value="ECO:0007669"/>
    <property type="project" value="InterPro"/>
</dbReference>
<dbReference type="OrthoDB" id="870at2759"/>
<dbReference type="CDD" id="cd09252">
    <property type="entry name" value="AP-3_Mu3_Cterm"/>
    <property type="match status" value="1"/>
</dbReference>
<feature type="region of interest" description="Disordered" evidence="5">
    <location>
        <begin position="425"/>
        <end position="446"/>
    </location>
</feature>
<dbReference type="InterPro" id="IPR036168">
    <property type="entry name" value="AP2_Mu_C_sf"/>
</dbReference>
<reference evidence="7 8" key="1">
    <citation type="journal article" date="2012" name="Genome Biol.">
        <title>Genome and low-iron response of an oceanic diatom adapted to chronic iron limitation.</title>
        <authorList>
            <person name="Lommer M."/>
            <person name="Specht M."/>
            <person name="Roy A.S."/>
            <person name="Kraemer L."/>
            <person name="Andreson R."/>
            <person name="Gutowska M.A."/>
            <person name="Wolf J."/>
            <person name="Bergner S.V."/>
            <person name="Schilhabel M.B."/>
            <person name="Klostermeier U.C."/>
            <person name="Beiko R.G."/>
            <person name="Rosenstiel P."/>
            <person name="Hippler M."/>
            <person name="Laroche J."/>
        </authorList>
    </citation>
    <scope>NUCLEOTIDE SEQUENCE [LARGE SCALE GENOMIC DNA]</scope>
    <source>
        <strain evidence="7 8">CCMP1005</strain>
    </source>
</reference>
<dbReference type="EMBL" id="AGNL01048422">
    <property type="protein sequence ID" value="EJK45560.1"/>
    <property type="molecule type" value="Genomic_DNA"/>
</dbReference>
<keyword evidence="8" id="KW-1185">Reference proteome</keyword>
<feature type="non-terminal residue" evidence="7">
    <location>
        <position position="1"/>
    </location>
</feature>
<evidence type="ECO:0000259" key="6">
    <source>
        <dbReference type="PROSITE" id="PS51072"/>
    </source>
</evidence>
<dbReference type="SUPFAM" id="SSF49447">
    <property type="entry name" value="Second domain of Mu2 adaptin subunit (ap50) of ap2 adaptor"/>
    <property type="match status" value="1"/>
</dbReference>
<evidence type="ECO:0000256" key="1">
    <source>
        <dbReference type="ARBA" id="ARBA00004308"/>
    </source>
</evidence>
<dbReference type="InterPro" id="IPR050431">
    <property type="entry name" value="Adaptor_comp_med_subunit"/>
</dbReference>
<sequence length="598" mass="64622">SVASGNAGIRRTTSKRRWMGVRKGVENDDGVDHDVGGGRGPEFEFLRDSRARQQQRSSRAAAAAAARALDLWTLGGVASLEPVWSRVWSQSGGKRRRGAAAAHSPGSSLFILSPTGEVLIERHFRNALTGRSVCEAFWTQASEGLNHHGGVATTTSAAVLGAVPFPLYDSVQPVMEVPDTANDTTVHLHSVLRDGLSYLAAVSPSERTVATAPLLVIEFLHKIADTFVLYFGEPADESAVKDNFSTCYQLLEEMVDHGWPLTTEPNALTDLIRPPTVMGKIQQAISGGSSSILSEALPRGTVSNMPWRKAGVTHPNNEIYIDIVEEVDCILTSSGAVVSSDVSGSVQAQSNLSGVPDLLLTFNDPERIDDCSFHPCVRYNRYEKDRVVSFVPPDGPFELMRYRVRRDSDDSLAVGSMPIQVMPSVGYPRRPASGTTNGGDSESRGRITISVSARSISSLIYSSSRRGALVIDDVAVLIPFPKFVRTANLTVTAGQVVYDEAGKMAKWVIGKLDEKSRPELKGDMVLEDNYCDDDDGNTGRPGVGSGELQPPLLVNWKILLASVSGLNVSGLSVTGERYKPYKGVRNICRSGTFQIRCD</sequence>
<dbReference type="GO" id="GO:0012505">
    <property type="term" value="C:endomembrane system"/>
    <property type="evidence" value="ECO:0007669"/>
    <property type="project" value="UniProtKB-SubCell"/>
</dbReference>
<evidence type="ECO:0000256" key="4">
    <source>
        <dbReference type="ARBA" id="ARBA00023136"/>
    </source>
</evidence>
<dbReference type="GO" id="GO:0030131">
    <property type="term" value="C:clathrin adaptor complex"/>
    <property type="evidence" value="ECO:0007669"/>
    <property type="project" value="InterPro"/>
</dbReference>
<dbReference type="InterPro" id="IPR028565">
    <property type="entry name" value="MHD"/>
</dbReference>
<evidence type="ECO:0000256" key="5">
    <source>
        <dbReference type="SAM" id="MobiDB-lite"/>
    </source>
</evidence>
<dbReference type="PRINTS" id="PR00314">
    <property type="entry name" value="CLATHRINADPT"/>
</dbReference>
<dbReference type="eggNOG" id="KOG2740">
    <property type="taxonomic scope" value="Eukaryota"/>
</dbReference>
<dbReference type="PANTHER" id="PTHR10529">
    <property type="entry name" value="AP COMPLEX SUBUNIT MU"/>
    <property type="match status" value="1"/>
</dbReference>
<proteinExistence type="predicted"/>
<keyword evidence="4" id="KW-0472">Membrane</keyword>